<protein>
    <recommendedName>
        <fullName evidence="3">DUF3077 domain-containing protein</fullName>
    </recommendedName>
</protein>
<gene>
    <name evidence="1" type="ORF">GGR43_000768</name>
</gene>
<dbReference type="RefSeq" id="WP_188070624.1">
    <property type="nucleotide sequence ID" value="NZ_BSPS01000022.1"/>
</dbReference>
<evidence type="ECO:0000313" key="1">
    <source>
        <dbReference type="EMBL" id="MBB3925067.1"/>
    </source>
</evidence>
<keyword evidence="2" id="KW-1185">Reference proteome</keyword>
<dbReference type="EMBL" id="JACIDT010000002">
    <property type="protein sequence ID" value="MBB3925067.1"/>
    <property type="molecule type" value="Genomic_DNA"/>
</dbReference>
<dbReference type="Proteomes" id="UP000571950">
    <property type="component" value="Unassembled WGS sequence"/>
</dbReference>
<sequence length="81" mass="9001">MAKTSLYAHFHECPTTPLNWASAMLECLANAYEDNSLNSKYPNTELTSMSGKMLCDALFGIQSLINAAAIMMEEKRNGEHE</sequence>
<comment type="caution">
    <text evidence="1">The sequence shown here is derived from an EMBL/GenBank/DDBJ whole genome shotgun (WGS) entry which is preliminary data.</text>
</comment>
<evidence type="ECO:0008006" key="3">
    <source>
        <dbReference type="Google" id="ProtNLM"/>
    </source>
</evidence>
<name>A0A7W6BHN5_9SPHN</name>
<accession>A0A7W6BHN5</accession>
<evidence type="ECO:0000313" key="2">
    <source>
        <dbReference type="Proteomes" id="UP000571950"/>
    </source>
</evidence>
<proteinExistence type="predicted"/>
<dbReference type="AlphaFoldDB" id="A0A7W6BHN5"/>
<reference evidence="1 2" key="1">
    <citation type="submission" date="2020-08" db="EMBL/GenBank/DDBJ databases">
        <title>Genomic Encyclopedia of Type Strains, Phase IV (KMG-IV): sequencing the most valuable type-strain genomes for metagenomic binning, comparative biology and taxonomic classification.</title>
        <authorList>
            <person name="Goeker M."/>
        </authorList>
    </citation>
    <scope>NUCLEOTIDE SEQUENCE [LARGE SCALE GENOMIC DNA]</scope>
    <source>
        <strain evidence="1 2">DSM 26189</strain>
    </source>
</reference>
<organism evidence="1 2">
    <name type="scientific">Sphingobium jiangsuense</name>
    <dbReference type="NCBI Taxonomy" id="870476"/>
    <lineage>
        <taxon>Bacteria</taxon>
        <taxon>Pseudomonadati</taxon>
        <taxon>Pseudomonadota</taxon>
        <taxon>Alphaproteobacteria</taxon>
        <taxon>Sphingomonadales</taxon>
        <taxon>Sphingomonadaceae</taxon>
        <taxon>Sphingobium</taxon>
    </lineage>
</organism>